<organism evidence="4 5">
    <name type="scientific">Aspergillus coremiiformis</name>
    <dbReference type="NCBI Taxonomy" id="138285"/>
    <lineage>
        <taxon>Eukaryota</taxon>
        <taxon>Fungi</taxon>
        <taxon>Dikarya</taxon>
        <taxon>Ascomycota</taxon>
        <taxon>Pezizomycotina</taxon>
        <taxon>Eurotiomycetes</taxon>
        <taxon>Eurotiomycetidae</taxon>
        <taxon>Eurotiales</taxon>
        <taxon>Aspergillaceae</taxon>
        <taxon>Aspergillus</taxon>
        <taxon>Aspergillus subgen. Circumdati</taxon>
    </lineage>
</organism>
<feature type="region of interest" description="Disordered" evidence="1">
    <location>
        <begin position="270"/>
        <end position="298"/>
    </location>
</feature>
<dbReference type="OrthoDB" id="405906at2759"/>
<keyword evidence="2" id="KW-1133">Transmembrane helix</keyword>
<dbReference type="Proteomes" id="UP000327118">
    <property type="component" value="Unassembled WGS sequence"/>
</dbReference>
<dbReference type="AlphaFoldDB" id="A0A5N6YY83"/>
<feature type="transmembrane region" description="Helical" evidence="2">
    <location>
        <begin position="112"/>
        <end position="133"/>
    </location>
</feature>
<evidence type="ECO:0000256" key="2">
    <source>
        <dbReference type="SAM" id="Phobius"/>
    </source>
</evidence>
<feature type="compositionally biased region" description="Basic residues" evidence="1">
    <location>
        <begin position="330"/>
        <end position="340"/>
    </location>
</feature>
<evidence type="ECO:0000313" key="5">
    <source>
        <dbReference type="Proteomes" id="UP000327118"/>
    </source>
</evidence>
<feature type="transmembrane region" description="Helical" evidence="2">
    <location>
        <begin position="195"/>
        <end position="212"/>
    </location>
</feature>
<feature type="transmembrane region" description="Helical" evidence="2">
    <location>
        <begin position="79"/>
        <end position="100"/>
    </location>
</feature>
<feature type="transmembrane region" description="Helical" evidence="2">
    <location>
        <begin position="46"/>
        <end position="67"/>
    </location>
</feature>
<dbReference type="PANTHER" id="PTHR37013:SF5">
    <property type="entry name" value="INTEGRAL MEMBRANE PROTEIN"/>
    <property type="match status" value="1"/>
</dbReference>
<dbReference type="EMBL" id="ML739290">
    <property type="protein sequence ID" value="KAE8349616.1"/>
    <property type="molecule type" value="Genomic_DNA"/>
</dbReference>
<evidence type="ECO:0000256" key="1">
    <source>
        <dbReference type="SAM" id="MobiDB-lite"/>
    </source>
</evidence>
<feature type="domain" description="DUF7703" evidence="3">
    <location>
        <begin position="15"/>
        <end position="247"/>
    </location>
</feature>
<feature type="region of interest" description="Disordered" evidence="1">
    <location>
        <begin position="319"/>
        <end position="340"/>
    </location>
</feature>
<feature type="transmembrane region" description="Helical" evidence="2">
    <location>
        <begin position="153"/>
        <end position="174"/>
    </location>
</feature>
<name>A0A5N6YY83_9EURO</name>
<dbReference type="PANTHER" id="PTHR37013">
    <property type="entry name" value="INTEGRAL MEMBRANE PROTEIN (AFU_ORTHOLOGUE AFUA_1G05950)-RELATED"/>
    <property type="match status" value="1"/>
</dbReference>
<keyword evidence="2" id="KW-0472">Membrane</keyword>
<sequence length="340" mass="38275">MAEGTEPLVFSPEITLIVVPLLAVALYNALELFYWIFSFFRRYRGCYFWSLTVATCGIIIFVTAVVLEISGNGPPPLARIAFPLGVFSMATGSVMVLYARMHLVTEGRTPQYVLYFIISTACGLHLPLCLMYLIKGFTTRRDVDYFSHKYEHVVIICSCARELLISGIYLWVAFRNLKPILDAKGREGRRVVRELIIVYIIVLLSDAALVAIDQTRHSAIKSGYAPVATSVKLKLEFAVLNKLINLVQTPPRLNRISSVRLSSENFALPSRAPGRLSDPEQDPRSTHDKSSHQFATVTRTIPSPPYALSYDHLVHSRPEHHITEASSSRVRARSPWRGRR</sequence>
<protein>
    <recommendedName>
        <fullName evidence="3">DUF7703 domain-containing protein</fullName>
    </recommendedName>
</protein>
<feature type="compositionally biased region" description="Basic and acidic residues" evidence="1">
    <location>
        <begin position="277"/>
        <end position="291"/>
    </location>
</feature>
<accession>A0A5N6YY83</accession>
<evidence type="ECO:0000259" key="3">
    <source>
        <dbReference type="Pfam" id="PF24802"/>
    </source>
</evidence>
<dbReference type="InterPro" id="IPR056120">
    <property type="entry name" value="DUF7703"/>
</dbReference>
<proteinExistence type="predicted"/>
<dbReference type="Pfam" id="PF24802">
    <property type="entry name" value="DUF7703"/>
    <property type="match status" value="1"/>
</dbReference>
<keyword evidence="2" id="KW-0812">Transmembrane</keyword>
<evidence type="ECO:0000313" key="4">
    <source>
        <dbReference type="EMBL" id="KAE8349616.1"/>
    </source>
</evidence>
<feature type="transmembrane region" description="Helical" evidence="2">
    <location>
        <begin position="14"/>
        <end position="34"/>
    </location>
</feature>
<gene>
    <name evidence="4" type="ORF">BDV28DRAFT_151727</name>
</gene>
<keyword evidence="5" id="KW-1185">Reference proteome</keyword>
<reference evidence="5" key="1">
    <citation type="submission" date="2019-04" db="EMBL/GenBank/DDBJ databases">
        <title>Friends and foes A comparative genomics studyof 23 Aspergillus species from section Flavi.</title>
        <authorList>
            <consortium name="DOE Joint Genome Institute"/>
            <person name="Kjaerbolling I."/>
            <person name="Vesth T."/>
            <person name="Frisvad J.C."/>
            <person name="Nybo J.L."/>
            <person name="Theobald S."/>
            <person name="Kildgaard S."/>
            <person name="Isbrandt T."/>
            <person name="Kuo A."/>
            <person name="Sato A."/>
            <person name="Lyhne E.K."/>
            <person name="Kogle M.E."/>
            <person name="Wiebenga A."/>
            <person name="Kun R.S."/>
            <person name="Lubbers R.J."/>
            <person name="Makela M.R."/>
            <person name="Barry K."/>
            <person name="Chovatia M."/>
            <person name="Clum A."/>
            <person name="Daum C."/>
            <person name="Haridas S."/>
            <person name="He G."/>
            <person name="LaButti K."/>
            <person name="Lipzen A."/>
            <person name="Mondo S."/>
            <person name="Riley R."/>
            <person name="Salamov A."/>
            <person name="Simmons B.A."/>
            <person name="Magnuson J.K."/>
            <person name="Henrissat B."/>
            <person name="Mortensen U.H."/>
            <person name="Larsen T.O."/>
            <person name="Devries R.P."/>
            <person name="Grigoriev I.V."/>
            <person name="Machida M."/>
            <person name="Baker S.E."/>
            <person name="Andersen M.R."/>
        </authorList>
    </citation>
    <scope>NUCLEOTIDE SEQUENCE [LARGE SCALE GENOMIC DNA]</scope>
    <source>
        <strain evidence="5">CBS 553.77</strain>
    </source>
</reference>